<dbReference type="PANTHER" id="PTHR35371:SF1">
    <property type="entry name" value="BLR7753 PROTEIN"/>
    <property type="match status" value="1"/>
</dbReference>
<dbReference type="PANTHER" id="PTHR35371">
    <property type="entry name" value="INNER MEMBRANE PROTEIN"/>
    <property type="match status" value="1"/>
</dbReference>
<evidence type="ECO:0000256" key="5">
    <source>
        <dbReference type="SAM" id="Phobius"/>
    </source>
</evidence>
<evidence type="ECO:0000256" key="2">
    <source>
        <dbReference type="ARBA" id="ARBA00022692"/>
    </source>
</evidence>
<evidence type="ECO:0000256" key="3">
    <source>
        <dbReference type="ARBA" id="ARBA00022989"/>
    </source>
</evidence>
<organism evidence="6 7">
    <name type="scientific">Mesorhizobium denitrificans</name>
    <dbReference type="NCBI Taxonomy" id="2294114"/>
    <lineage>
        <taxon>Bacteria</taxon>
        <taxon>Pseudomonadati</taxon>
        <taxon>Pseudomonadota</taxon>
        <taxon>Alphaproteobacteria</taxon>
        <taxon>Hyphomicrobiales</taxon>
        <taxon>Phyllobacteriaceae</taxon>
        <taxon>Mesorhizobium</taxon>
    </lineage>
</organism>
<evidence type="ECO:0000256" key="1">
    <source>
        <dbReference type="ARBA" id="ARBA00004370"/>
    </source>
</evidence>
<dbReference type="SUPFAM" id="SSF161084">
    <property type="entry name" value="MAPEG domain-like"/>
    <property type="match status" value="1"/>
</dbReference>
<dbReference type="RefSeq" id="WP_116622834.1">
    <property type="nucleotide sequence ID" value="NZ_QURN01000004.1"/>
</dbReference>
<gene>
    <name evidence="6" type="ORF">DY251_05305</name>
</gene>
<dbReference type="Pfam" id="PF01124">
    <property type="entry name" value="MAPEG"/>
    <property type="match status" value="1"/>
</dbReference>
<protein>
    <recommendedName>
        <fullName evidence="8">MAPEG family protein</fullName>
    </recommendedName>
</protein>
<evidence type="ECO:0000313" key="6">
    <source>
        <dbReference type="EMBL" id="RFC68397.1"/>
    </source>
</evidence>
<name>A0A371XGP8_9HYPH</name>
<feature type="transmembrane region" description="Helical" evidence="5">
    <location>
        <begin position="116"/>
        <end position="133"/>
    </location>
</feature>
<feature type="transmembrane region" description="Helical" evidence="5">
    <location>
        <begin position="68"/>
        <end position="96"/>
    </location>
</feature>
<feature type="transmembrane region" description="Helical" evidence="5">
    <location>
        <begin position="12"/>
        <end position="31"/>
    </location>
</feature>
<comment type="subcellular location">
    <subcellularLocation>
        <location evidence="1">Membrane</location>
    </subcellularLocation>
</comment>
<dbReference type="Gene3D" id="1.20.120.550">
    <property type="entry name" value="Membrane associated eicosanoid/glutathione metabolism-like domain"/>
    <property type="match status" value="1"/>
</dbReference>
<dbReference type="InterPro" id="IPR001129">
    <property type="entry name" value="Membr-assoc_MAPEG"/>
</dbReference>
<evidence type="ECO:0008006" key="8">
    <source>
        <dbReference type="Google" id="ProtNLM"/>
    </source>
</evidence>
<accession>A0A371XGP8</accession>
<dbReference type="GO" id="GO:0016020">
    <property type="term" value="C:membrane"/>
    <property type="evidence" value="ECO:0007669"/>
    <property type="project" value="UniProtKB-SubCell"/>
</dbReference>
<reference evidence="7" key="1">
    <citation type="submission" date="2018-08" db="EMBL/GenBank/DDBJ databases">
        <authorList>
            <person name="Im W.T."/>
        </authorList>
    </citation>
    <scope>NUCLEOTIDE SEQUENCE [LARGE SCALE GENOMIC DNA]</scope>
    <source>
        <strain evidence="7">LA-28</strain>
    </source>
</reference>
<sequence>MEAGVLSTELTYLAWSVVLLIGQIVAQALSLTKDGGLAYTAGARDGEVPISVVTDRFTRALRNFLETYGAFIALALALHVTGKAGGIGATGAALWFWARVAYVPAYAFGIPYLRSLIWAASLLGIVLMLIRLIG</sequence>
<proteinExistence type="predicted"/>
<keyword evidence="4 5" id="KW-0472">Membrane</keyword>
<keyword evidence="2 5" id="KW-0812">Transmembrane</keyword>
<evidence type="ECO:0000256" key="4">
    <source>
        <dbReference type="ARBA" id="ARBA00023136"/>
    </source>
</evidence>
<evidence type="ECO:0000313" key="7">
    <source>
        <dbReference type="Proteomes" id="UP000262379"/>
    </source>
</evidence>
<keyword evidence="3 5" id="KW-1133">Transmembrane helix</keyword>
<dbReference type="AlphaFoldDB" id="A0A371XGP8"/>
<dbReference type="InterPro" id="IPR023352">
    <property type="entry name" value="MAPEG-like_dom_sf"/>
</dbReference>
<keyword evidence="7" id="KW-1185">Reference proteome</keyword>
<dbReference type="EMBL" id="QURN01000004">
    <property type="protein sequence ID" value="RFC68397.1"/>
    <property type="molecule type" value="Genomic_DNA"/>
</dbReference>
<dbReference type="Proteomes" id="UP000262379">
    <property type="component" value="Unassembled WGS sequence"/>
</dbReference>
<comment type="caution">
    <text evidence="6">The sequence shown here is derived from an EMBL/GenBank/DDBJ whole genome shotgun (WGS) entry which is preliminary data.</text>
</comment>